<evidence type="ECO:0000313" key="4">
    <source>
        <dbReference type="EMBL" id="TMR05723.1"/>
    </source>
</evidence>
<evidence type="ECO:0000256" key="1">
    <source>
        <dbReference type="SAM" id="Coils"/>
    </source>
</evidence>
<protein>
    <submittedName>
        <fullName evidence="4">DUF4407 domain-containing protein</fullName>
    </submittedName>
</protein>
<keyword evidence="1" id="KW-0175">Coiled coil</keyword>
<evidence type="ECO:0000313" key="5">
    <source>
        <dbReference type="Proteomes" id="UP000309174"/>
    </source>
</evidence>
<dbReference type="Pfam" id="PF14362">
    <property type="entry name" value="DUF4407"/>
    <property type="match status" value="1"/>
</dbReference>
<feature type="region of interest" description="Disordered" evidence="2">
    <location>
        <begin position="443"/>
        <end position="515"/>
    </location>
</feature>
<keyword evidence="3" id="KW-0812">Transmembrane</keyword>
<evidence type="ECO:0000256" key="3">
    <source>
        <dbReference type="SAM" id="Phobius"/>
    </source>
</evidence>
<name>A0A5C4JHC3_9ACTN</name>
<dbReference type="InterPro" id="IPR025519">
    <property type="entry name" value="DUF4407"/>
</dbReference>
<keyword evidence="3" id="KW-1133">Transmembrane helix</keyword>
<feature type="compositionally biased region" description="Basic and acidic residues" evidence="2">
    <location>
        <begin position="477"/>
        <end position="491"/>
    </location>
</feature>
<feature type="transmembrane region" description="Helical" evidence="3">
    <location>
        <begin position="95"/>
        <end position="114"/>
    </location>
</feature>
<evidence type="ECO:0000256" key="2">
    <source>
        <dbReference type="SAM" id="MobiDB-lite"/>
    </source>
</evidence>
<comment type="caution">
    <text evidence="4">The sequence shown here is derived from an EMBL/GenBank/DDBJ whole genome shotgun (WGS) entry which is preliminary data.</text>
</comment>
<reference evidence="4 5" key="1">
    <citation type="submission" date="2019-05" db="EMBL/GenBank/DDBJ databases">
        <title>Draft genome sequence of Actinomadura sp. 14C53.</title>
        <authorList>
            <person name="Saricaoglu S."/>
            <person name="Isik K."/>
        </authorList>
    </citation>
    <scope>NUCLEOTIDE SEQUENCE [LARGE SCALE GENOMIC DNA]</scope>
    <source>
        <strain evidence="4 5">14C53</strain>
    </source>
</reference>
<feature type="compositionally biased region" description="Low complexity" evidence="2">
    <location>
        <begin position="446"/>
        <end position="459"/>
    </location>
</feature>
<sequence length="515" mass="56652">MGSHNRISLGLGADLPLCWPHLCPSDAGSRGAALTFLRGERMRDFLVSLSGARPDVLKQCPSDRVKFEGVGGAVLTTSVLATLSMWFALNSAVGVHPLLAVPVALVWGLIIMSLDRWLVSTIPAEGARRWKLAAPRLVMALLLGAVISTPLVLQIFHAEIDAQIVEIRQRRADTFLRGQERSSVGQQVAAWRKTVTDLQRVVSSNGDVPLDPSADPRIRGLTGQRDAAQRQADTSYRKWQCQLYGGEGCTRKGDGPLARASQEDYRKARAQVDALNSQIEQRKRQLTRDDDGAKRARLDQARTELPKAQAQLDAANRRQNDLQQSFDARNEANKGLLLRLQALNEVSGRDSTLQTAQFLLFLLFLMIECLPVAVKLMMRPGNYEKILKLVADQEIWEARGAYGARYPRSGPAPDQAAAPDQATAPDSGIRDIWYNQESLSAQDPFASRAPAPRSEPAEAMADPASGLEAAAFNGESHSIDDAALRGMKDTRTSQIPEPPERQNKIQLYDEDDDFF</sequence>
<dbReference type="AlphaFoldDB" id="A0A5C4JHC3"/>
<organism evidence="4 5">
    <name type="scientific">Actinomadura soli</name>
    <dbReference type="NCBI Taxonomy" id="2508997"/>
    <lineage>
        <taxon>Bacteria</taxon>
        <taxon>Bacillati</taxon>
        <taxon>Actinomycetota</taxon>
        <taxon>Actinomycetes</taxon>
        <taxon>Streptosporangiales</taxon>
        <taxon>Thermomonosporaceae</taxon>
        <taxon>Actinomadura</taxon>
    </lineage>
</organism>
<gene>
    <name evidence="4" type="ORF">ETD83_05650</name>
</gene>
<feature type="compositionally biased region" description="Low complexity" evidence="2">
    <location>
        <begin position="411"/>
        <end position="426"/>
    </location>
</feature>
<dbReference type="Proteomes" id="UP000309174">
    <property type="component" value="Unassembled WGS sequence"/>
</dbReference>
<feature type="transmembrane region" description="Helical" evidence="3">
    <location>
        <begin position="67"/>
        <end position="89"/>
    </location>
</feature>
<feature type="transmembrane region" description="Helical" evidence="3">
    <location>
        <begin position="134"/>
        <end position="156"/>
    </location>
</feature>
<feature type="region of interest" description="Disordered" evidence="2">
    <location>
        <begin position="203"/>
        <end position="231"/>
    </location>
</feature>
<keyword evidence="5" id="KW-1185">Reference proteome</keyword>
<dbReference type="OrthoDB" id="3453893at2"/>
<proteinExistence type="predicted"/>
<feature type="coiled-coil region" evidence="1">
    <location>
        <begin position="258"/>
        <end position="325"/>
    </location>
</feature>
<accession>A0A5C4JHC3</accession>
<feature type="region of interest" description="Disordered" evidence="2">
    <location>
        <begin position="406"/>
        <end position="427"/>
    </location>
</feature>
<keyword evidence="3" id="KW-0472">Membrane</keyword>
<dbReference type="EMBL" id="VCKW01000018">
    <property type="protein sequence ID" value="TMR05723.1"/>
    <property type="molecule type" value="Genomic_DNA"/>
</dbReference>